<dbReference type="PANTHER" id="PTHR15192">
    <property type="entry name" value="PROTEIN CBG05349"/>
    <property type="match status" value="1"/>
</dbReference>
<keyword evidence="2" id="KW-1185">Reference proteome</keyword>
<dbReference type="OrthoDB" id="412005at2759"/>
<protein>
    <submittedName>
        <fullName evidence="1">Uncharacterized protein</fullName>
    </submittedName>
</protein>
<feature type="non-terminal residue" evidence="1">
    <location>
        <position position="79"/>
    </location>
</feature>
<dbReference type="PANTHER" id="PTHR15192:SF8">
    <property type="entry name" value="FAD_NAD(P)-BINDING DOMAIN-CONTAINING PROTEIN"/>
    <property type="match status" value="1"/>
</dbReference>
<feature type="non-terminal residue" evidence="1">
    <location>
        <position position="1"/>
    </location>
</feature>
<accession>A0A0C2F3X4</accession>
<dbReference type="Proteomes" id="UP000054047">
    <property type="component" value="Unassembled WGS sequence"/>
</dbReference>
<evidence type="ECO:0000313" key="2">
    <source>
        <dbReference type="Proteomes" id="UP000054047"/>
    </source>
</evidence>
<dbReference type="InterPro" id="IPR029731">
    <property type="entry name" value="OSGIN1/2"/>
</dbReference>
<dbReference type="EMBL" id="KN787766">
    <property type="protein sequence ID" value="KIH43240.1"/>
    <property type="molecule type" value="Genomic_DNA"/>
</dbReference>
<name>A0A0C2F3X4_9BILA</name>
<gene>
    <name evidence="1" type="ORF">ANCDUO_26759</name>
</gene>
<dbReference type="AlphaFoldDB" id="A0A0C2F3X4"/>
<evidence type="ECO:0000313" key="1">
    <source>
        <dbReference type="EMBL" id="KIH43240.1"/>
    </source>
</evidence>
<reference evidence="1 2" key="1">
    <citation type="submission" date="2013-12" db="EMBL/GenBank/DDBJ databases">
        <title>Draft genome of the parsitic nematode Ancylostoma duodenale.</title>
        <authorList>
            <person name="Mitreva M."/>
        </authorList>
    </citation>
    <scope>NUCLEOTIDE SEQUENCE [LARGE SCALE GENOMIC DNA]</scope>
    <source>
        <strain evidence="1 2">Zhejiang</strain>
    </source>
</reference>
<proteinExistence type="predicted"/>
<sequence>NGPAGLSLSAFLSGILPYYNPATPHPDPSVNEKLLENFDQSLIDQCFLKPIVSAGDAPRKPVLVITGIPTFCGQYASSN</sequence>
<organism evidence="1 2">
    <name type="scientific">Ancylostoma duodenale</name>
    <dbReference type="NCBI Taxonomy" id="51022"/>
    <lineage>
        <taxon>Eukaryota</taxon>
        <taxon>Metazoa</taxon>
        <taxon>Ecdysozoa</taxon>
        <taxon>Nematoda</taxon>
        <taxon>Chromadorea</taxon>
        <taxon>Rhabditida</taxon>
        <taxon>Rhabditina</taxon>
        <taxon>Rhabditomorpha</taxon>
        <taxon>Strongyloidea</taxon>
        <taxon>Ancylostomatidae</taxon>
        <taxon>Ancylostomatinae</taxon>
        <taxon>Ancylostoma</taxon>
    </lineage>
</organism>